<gene>
    <name evidence="8" type="ORF">M8H41_22880</name>
</gene>
<dbReference type="Proteomes" id="UP001176021">
    <property type="component" value="Unassembled WGS sequence"/>
</dbReference>
<evidence type="ECO:0000256" key="4">
    <source>
        <dbReference type="SAM" id="Coils"/>
    </source>
</evidence>
<evidence type="ECO:0000259" key="7">
    <source>
        <dbReference type="Pfam" id="PF25990"/>
    </source>
</evidence>
<evidence type="ECO:0000259" key="6">
    <source>
        <dbReference type="Pfam" id="PF25989"/>
    </source>
</evidence>
<comment type="caution">
    <text evidence="8">The sequence shown here is derived from an EMBL/GenBank/DDBJ whole genome shotgun (WGS) entry which is preliminary data.</text>
</comment>
<keyword evidence="5" id="KW-0472">Membrane</keyword>
<feature type="coiled-coil region" evidence="4">
    <location>
        <begin position="173"/>
        <end position="200"/>
    </location>
</feature>
<sequence length="403" mass="42019">MTKRLWWMIGAMLLVLALAFGVWWFWGKPQGPQQVKAGVVTPISMQENVFATGSVVPVSSQEVRVLTPGRVAKVAVKVGDSVQAGQTLVALDTTLVDAQVAQAKVSVEAAQTVVSTAQANLDELKKAQSAASTAGLSPDSSADGAGVVSSLLPQFLSEQNSTPQESLVSPVVIRQAEGALAQSKAALKQAQEMLKVAQVQQGQLIHKASMAGTVVEVNAQEGNLSSVQVPLVVVADLTQMNVEAQLNEIDAGKVQVGGKVSISSKMLGDASVQGTIVEIAPTAVSKTSIQGSASPTVGIKIRLEKAPLELKPGFTVTIEIIVATKEGVLAVPQEALFQEGNKNYVYRIQAGRLEKTEVKIGIGNDTHQEITSGLNSGDQVVLNPSNDFSEGMQVVPEAGSGGV</sequence>
<evidence type="ECO:0000313" key="8">
    <source>
        <dbReference type="EMBL" id="MDO0825659.1"/>
    </source>
</evidence>
<dbReference type="Gene3D" id="2.40.420.20">
    <property type="match status" value="1"/>
</dbReference>
<keyword evidence="5" id="KW-0812">Transmembrane</keyword>
<evidence type="ECO:0000256" key="2">
    <source>
        <dbReference type="ARBA" id="ARBA00009477"/>
    </source>
</evidence>
<dbReference type="Pfam" id="PF25989">
    <property type="entry name" value="YknX_C"/>
    <property type="match status" value="1"/>
</dbReference>
<dbReference type="InterPro" id="IPR058636">
    <property type="entry name" value="Beta-barrel_YknX"/>
</dbReference>
<dbReference type="PANTHER" id="PTHR32347:SF14">
    <property type="entry name" value="EFFLUX SYSTEM COMPONENT YKNX-RELATED"/>
    <property type="match status" value="1"/>
</dbReference>
<keyword evidence="5" id="KW-1133">Transmembrane helix</keyword>
<comment type="similarity">
    <text evidence="2">Belongs to the membrane fusion protein (MFP) (TC 8.A.1) family.</text>
</comment>
<dbReference type="Gene3D" id="2.40.30.170">
    <property type="match status" value="1"/>
</dbReference>
<keyword evidence="9" id="KW-1185">Reference proteome</keyword>
<organism evidence="8 9">
    <name type="scientific">Desulfosporosinus nitroreducens</name>
    <dbReference type="NCBI Taxonomy" id="2018668"/>
    <lineage>
        <taxon>Bacteria</taxon>
        <taxon>Bacillati</taxon>
        <taxon>Bacillota</taxon>
        <taxon>Clostridia</taxon>
        <taxon>Eubacteriales</taxon>
        <taxon>Desulfitobacteriaceae</taxon>
        <taxon>Desulfosporosinus</taxon>
    </lineage>
</organism>
<dbReference type="Gene3D" id="2.40.50.100">
    <property type="match status" value="1"/>
</dbReference>
<proteinExistence type="inferred from homology"/>
<dbReference type="SUPFAM" id="SSF111369">
    <property type="entry name" value="HlyD-like secretion proteins"/>
    <property type="match status" value="1"/>
</dbReference>
<protein>
    <submittedName>
        <fullName evidence="8">Efflux RND transporter periplasmic adaptor subunit</fullName>
    </submittedName>
</protein>
<dbReference type="NCBIfam" id="TIGR01730">
    <property type="entry name" value="RND_mfp"/>
    <property type="match status" value="1"/>
</dbReference>
<accession>A0ABT8QYM5</accession>
<feature type="domain" description="YknX-like beta-barrel" evidence="7">
    <location>
        <begin position="240"/>
        <end position="320"/>
    </location>
</feature>
<evidence type="ECO:0000313" key="9">
    <source>
        <dbReference type="Proteomes" id="UP001176021"/>
    </source>
</evidence>
<keyword evidence="3 4" id="KW-0175">Coiled coil</keyword>
<evidence type="ECO:0000256" key="3">
    <source>
        <dbReference type="ARBA" id="ARBA00023054"/>
    </source>
</evidence>
<evidence type="ECO:0000256" key="1">
    <source>
        <dbReference type="ARBA" id="ARBA00004196"/>
    </source>
</evidence>
<feature type="transmembrane region" description="Helical" evidence="5">
    <location>
        <begin position="5"/>
        <end position="26"/>
    </location>
</feature>
<feature type="domain" description="YknX-like C-terminal permuted SH3-like" evidence="6">
    <location>
        <begin position="328"/>
        <end position="394"/>
    </location>
</feature>
<dbReference type="RefSeq" id="WP_302050160.1">
    <property type="nucleotide sequence ID" value="NZ_JAMJEV010000030.1"/>
</dbReference>
<name>A0ABT8QYM5_9FIRM</name>
<comment type="subcellular location">
    <subcellularLocation>
        <location evidence="1">Cell envelope</location>
    </subcellularLocation>
</comment>
<dbReference type="InterPro" id="IPR006143">
    <property type="entry name" value="RND_pump_MFP"/>
</dbReference>
<dbReference type="InterPro" id="IPR050465">
    <property type="entry name" value="UPF0194_transport"/>
</dbReference>
<dbReference type="EMBL" id="JAMJEV010000030">
    <property type="protein sequence ID" value="MDO0825659.1"/>
    <property type="molecule type" value="Genomic_DNA"/>
</dbReference>
<reference evidence="8" key="1">
    <citation type="submission" date="2022-05" db="EMBL/GenBank/DDBJ databases">
        <title>Expanded diversity of anoxic marine methylotrophy in a Black Sea sulfate reducing microorganism.</title>
        <authorList>
            <person name="Fischer P.Q."/>
            <person name="Stams A.J.M."/>
            <person name="Villanueva L."/>
            <person name="Sousa D.Z."/>
        </authorList>
    </citation>
    <scope>NUCLEOTIDE SEQUENCE</scope>
    <source>
        <strain evidence="8">P130</strain>
    </source>
</reference>
<dbReference type="PANTHER" id="PTHR32347">
    <property type="entry name" value="EFFLUX SYSTEM COMPONENT YKNX-RELATED"/>
    <property type="match status" value="1"/>
</dbReference>
<evidence type="ECO:0000256" key="5">
    <source>
        <dbReference type="SAM" id="Phobius"/>
    </source>
</evidence>
<dbReference type="InterPro" id="IPR058637">
    <property type="entry name" value="YknX-like_C"/>
</dbReference>
<dbReference type="Pfam" id="PF25990">
    <property type="entry name" value="Beta-barrel_YknX"/>
    <property type="match status" value="1"/>
</dbReference>